<reference evidence="1" key="1">
    <citation type="submission" date="2019-10" db="EMBL/GenBank/DDBJ databases">
        <title>Draft genome sequece of Microseira wollei NIES-4236.</title>
        <authorList>
            <person name="Yamaguchi H."/>
            <person name="Suzuki S."/>
            <person name="Kawachi M."/>
        </authorList>
    </citation>
    <scope>NUCLEOTIDE SEQUENCE</scope>
    <source>
        <strain evidence="1">NIES-4236</strain>
    </source>
</reference>
<evidence type="ECO:0000313" key="1">
    <source>
        <dbReference type="EMBL" id="GET40344.1"/>
    </source>
</evidence>
<gene>
    <name evidence="1" type="ORF">MiSe_51530</name>
</gene>
<evidence type="ECO:0008006" key="3">
    <source>
        <dbReference type="Google" id="ProtNLM"/>
    </source>
</evidence>
<accession>A0AAV3WJK9</accession>
<comment type="caution">
    <text evidence="1">The sequence shown here is derived from an EMBL/GenBank/DDBJ whole genome shotgun (WGS) entry which is preliminary data.</text>
</comment>
<evidence type="ECO:0000313" key="2">
    <source>
        <dbReference type="Proteomes" id="UP001050975"/>
    </source>
</evidence>
<protein>
    <recommendedName>
        <fullName evidence="3">Alkaline phosphatase</fullName>
    </recommendedName>
</protein>
<keyword evidence="2" id="KW-1185">Reference proteome</keyword>
<name>A0AAV3WJK9_9CYAN</name>
<dbReference type="EMBL" id="BLAY01000088">
    <property type="protein sequence ID" value="GET40344.1"/>
    <property type="molecule type" value="Genomic_DNA"/>
</dbReference>
<dbReference type="Proteomes" id="UP001050975">
    <property type="component" value="Unassembled WGS sequence"/>
</dbReference>
<organism evidence="1 2">
    <name type="scientific">Microseira wollei NIES-4236</name>
    <dbReference type="NCBI Taxonomy" id="2530354"/>
    <lineage>
        <taxon>Bacteria</taxon>
        <taxon>Bacillati</taxon>
        <taxon>Cyanobacteriota</taxon>
        <taxon>Cyanophyceae</taxon>
        <taxon>Oscillatoriophycideae</taxon>
        <taxon>Aerosakkonematales</taxon>
        <taxon>Aerosakkonemataceae</taxon>
        <taxon>Microseira</taxon>
    </lineage>
</organism>
<sequence>MTSDLVRQSDCDMANTIKLTEIGRYTTGIFNQGAAEISAYDPTSKRLFVVNAQAATINLSVDGATDTISYNSGNGSDTVNQFLTGIGGDILSFSGIAAIDVVQSGSNTLFLVGDGIAGNGNFGKGALLITLANSSFTSADISTNIDPTNIPVFQFS</sequence>
<dbReference type="AlphaFoldDB" id="A0AAV3WJK9"/>
<proteinExistence type="predicted"/>